<dbReference type="Proteomes" id="UP000639606">
    <property type="component" value="Unassembled WGS sequence"/>
</dbReference>
<evidence type="ECO:0000313" key="1">
    <source>
        <dbReference type="EMBL" id="GGP87121.1"/>
    </source>
</evidence>
<keyword evidence="2" id="KW-1185">Reference proteome</keyword>
<gene>
    <name evidence="1" type="ORF">GCM10010185_71090</name>
</gene>
<comment type="caution">
    <text evidence="1">The sequence shown here is derived from an EMBL/GenBank/DDBJ whole genome shotgun (WGS) entry which is preliminary data.</text>
</comment>
<accession>A0A918ATU6</accession>
<reference evidence="1" key="1">
    <citation type="journal article" date="2014" name="Int. J. Syst. Evol. Microbiol.">
        <title>Complete genome sequence of Corynebacterium casei LMG S-19264T (=DSM 44701T), isolated from a smear-ripened cheese.</title>
        <authorList>
            <consortium name="US DOE Joint Genome Institute (JGI-PGF)"/>
            <person name="Walter F."/>
            <person name="Albersmeier A."/>
            <person name="Kalinowski J."/>
            <person name="Ruckert C."/>
        </authorList>
    </citation>
    <scope>NUCLEOTIDE SEQUENCE</scope>
    <source>
        <strain evidence="1">JCM 3313</strain>
    </source>
</reference>
<dbReference type="AlphaFoldDB" id="A0A918ATU6"/>
<organism evidence="1 2">
    <name type="scientific">Saccharothrix coeruleofusca</name>
    <dbReference type="NCBI Taxonomy" id="33919"/>
    <lineage>
        <taxon>Bacteria</taxon>
        <taxon>Bacillati</taxon>
        <taxon>Actinomycetota</taxon>
        <taxon>Actinomycetes</taxon>
        <taxon>Pseudonocardiales</taxon>
        <taxon>Pseudonocardiaceae</taxon>
        <taxon>Saccharothrix</taxon>
    </lineage>
</organism>
<proteinExistence type="predicted"/>
<protein>
    <submittedName>
        <fullName evidence="1">Uncharacterized protein</fullName>
    </submittedName>
</protein>
<dbReference type="EMBL" id="BMRG01000034">
    <property type="protein sequence ID" value="GGP87121.1"/>
    <property type="molecule type" value="Genomic_DNA"/>
</dbReference>
<sequence length="101" mass="10820">MVGSNRFRQADSAAQNTALPVSCGSAVRLTFRADRVVGWSLTRRLVGSVRQVLLPLLSGDRITCRVAEVLGDARGVGLPQVHPDARSYDGKSLVVGAEREC</sequence>
<name>A0A918ATU6_9PSEU</name>
<reference evidence="1" key="2">
    <citation type="submission" date="2020-09" db="EMBL/GenBank/DDBJ databases">
        <authorList>
            <person name="Sun Q."/>
            <person name="Ohkuma M."/>
        </authorList>
    </citation>
    <scope>NUCLEOTIDE SEQUENCE</scope>
    <source>
        <strain evidence="1">JCM 3313</strain>
    </source>
</reference>
<evidence type="ECO:0000313" key="2">
    <source>
        <dbReference type="Proteomes" id="UP000639606"/>
    </source>
</evidence>